<evidence type="ECO:0008006" key="2">
    <source>
        <dbReference type="Google" id="ProtNLM"/>
    </source>
</evidence>
<dbReference type="EMBL" id="BK059105">
    <property type="protein sequence ID" value="DAE30676.1"/>
    <property type="molecule type" value="Genomic_DNA"/>
</dbReference>
<name>A0A8S5RI74_9VIRU</name>
<reference evidence="1" key="1">
    <citation type="journal article" date="2021" name="Proc. Natl. Acad. Sci. U.S.A.">
        <title>A Catalog of Tens of Thousands of Viruses from Human Metagenomes Reveals Hidden Associations with Chronic Diseases.</title>
        <authorList>
            <person name="Tisza M.J."/>
            <person name="Buck C.B."/>
        </authorList>
    </citation>
    <scope>NUCLEOTIDE SEQUENCE</scope>
    <source>
        <strain evidence="1">CtML55</strain>
    </source>
</reference>
<evidence type="ECO:0000313" key="1">
    <source>
        <dbReference type="EMBL" id="DAE30676.1"/>
    </source>
</evidence>
<organism evidence="1">
    <name type="scientific">virus sp. ctML55</name>
    <dbReference type="NCBI Taxonomy" id="2827627"/>
    <lineage>
        <taxon>Viruses</taxon>
    </lineage>
</organism>
<accession>A0A8S5RI74</accession>
<protein>
    <recommendedName>
        <fullName evidence="2">DUF2829 domain-containing protein</fullName>
    </recommendedName>
</protein>
<sequence length="63" mass="7514">MTEEAIRAMSEGKKVRHRYFSKDEWVTINSSGLYEFEDGVKVDSSLFWMDRQDSYWNDGWSLV</sequence>
<proteinExistence type="predicted"/>